<dbReference type="AlphaFoldDB" id="A0ABD3DL83"/>
<gene>
    <name evidence="2" type="ORF">CASFOL_012450</name>
</gene>
<reference evidence="3" key="1">
    <citation type="journal article" date="2024" name="IScience">
        <title>Strigolactones Initiate the Formation of Haustorium-like Structures in Castilleja.</title>
        <authorList>
            <person name="Buerger M."/>
            <person name="Peterson D."/>
            <person name="Chory J."/>
        </authorList>
    </citation>
    <scope>NUCLEOTIDE SEQUENCE [LARGE SCALE GENOMIC DNA]</scope>
</reference>
<organism evidence="2 3">
    <name type="scientific">Castilleja foliolosa</name>
    <dbReference type="NCBI Taxonomy" id="1961234"/>
    <lineage>
        <taxon>Eukaryota</taxon>
        <taxon>Viridiplantae</taxon>
        <taxon>Streptophyta</taxon>
        <taxon>Embryophyta</taxon>
        <taxon>Tracheophyta</taxon>
        <taxon>Spermatophyta</taxon>
        <taxon>Magnoliopsida</taxon>
        <taxon>eudicotyledons</taxon>
        <taxon>Gunneridae</taxon>
        <taxon>Pentapetalae</taxon>
        <taxon>asterids</taxon>
        <taxon>lamiids</taxon>
        <taxon>Lamiales</taxon>
        <taxon>Orobanchaceae</taxon>
        <taxon>Pedicularideae</taxon>
        <taxon>Castillejinae</taxon>
        <taxon>Castilleja</taxon>
    </lineage>
</organism>
<evidence type="ECO:0000256" key="1">
    <source>
        <dbReference type="SAM" id="Coils"/>
    </source>
</evidence>
<dbReference type="PANTHER" id="PTHR33070:SF7">
    <property type="entry name" value="RX N-TERMINAL DOMAIN-CONTAINING PROTEIN"/>
    <property type="match status" value="1"/>
</dbReference>
<dbReference type="PANTHER" id="PTHR33070">
    <property type="entry name" value="OS06G0725500 PROTEIN"/>
    <property type="match status" value="1"/>
</dbReference>
<sequence>MTNISFDFDSLRDLHDSVNRSLHSPHTKLEIISNDHRNLVHDLSEASLRMADSCSAAKDLLLIAKSHLQNLQTSFRRTSVADQGGDNQFSSHRLPRKQLRKAILKRLDSLKNARVADVLPPPEDRSLAAVVDLLREVRSTALLMVGSLLSLIALPDSGRKDPVFRLRFTRVDSLRLWEKCDAAEIREAAKRLEEVEMVVEDMEAEIEHMFRRLIRTRASLLNILTT</sequence>
<dbReference type="Pfam" id="PF03087">
    <property type="entry name" value="BPS1"/>
    <property type="match status" value="1"/>
</dbReference>
<dbReference type="InterPro" id="IPR004320">
    <property type="entry name" value="BPS1_pln"/>
</dbReference>
<protein>
    <submittedName>
        <fullName evidence="2">Uncharacterized protein</fullName>
    </submittedName>
</protein>
<dbReference type="Proteomes" id="UP001632038">
    <property type="component" value="Unassembled WGS sequence"/>
</dbReference>
<keyword evidence="3" id="KW-1185">Reference proteome</keyword>
<accession>A0ABD3DL83</accession>
<keyword evidence="1" id="KW-0175">Coiled coil</keyword>
<dbReference type="EMBL" id="JAVIJP010000016">
    <property type="protein sequence ID" value="KAL3641635.1"/>
    <property type="molecule type" value="Genomic_DNA"/>
</dbReference>
<name>A0ABD3DL83_9LAMI</name>
<proteinExistence type="predicted"/>
<feature type="coiled-coil region" evidence="1">
    <location>
        <begin position="185"/>
        <end position="212"/>
    </location>
</feature>
<evidence type="ECO:0000313" key="2">
    <source>
        <dbReference type="EMBL" id="KAL3641635.1"/>
    </source>
</evidence>
<evidence type="ECO:0000313" key="3">
    <source>
        <dbReference type="Proteomes" id="UP001632038"/>
    </source>
</evidence>
<comment type="caution">
    <text evidence="2">The sequence shown here is derived from an EMBL/GenBank/DDBJ whole genome shotgun (WGS) entry which is preliminary data.</text>
</comment>